<evidence type="ECO:0000256" key="3">
    <source>
        <dbReference type="ARBA" id="ARBA00022781"/>
    </source>
</evidence>
<dbReference type="Gene3D" id="1.10.520.20">
    <property type="entry name" value="N-terminal domain of the delta subunit of the F1F0-ATP synthase"/>
    <property type="match status" value="1"/>
</dbReference>
<evidence type="ECO:0000313" key="8">
    <source>
        <dbReference type="EMBL" id="ALA56734.1"/>
    </source>
</evidence>
<dbReference type="PATRIC" id="fig|42253.5.peg.285"/>
<evidence type="ECO:0000256" key="6">
    <source>
        <dbReference type="ARBA" id="ARBA00023310"/>
    </source>
</evidence>
<evidence type="ECO:0000256" key="1">
    <source>
        <dbReference type="ARBA" id="ARBA00004370"/>
    </source>
</evidence>
<evidence type="ECO:0000256" key="7">
    <source>
        <dbReference type="HAMAP-Rule" id="MF_01416"/>
    </source>
</evidence>
<dbReference type="InterPro" id="IPR000711">
    <property type="entry name" value="ATPase_OSCP/dsu"/>
</dbReference>
<comment type="similarity">
    <text evidence="7">Belongs to the ATPase delta chain family.</text>
</comment>
<evidence type="ECO:0000313" key="9">
    <source>
        <dbReference type="Proteomes" id="UP000069205"/>
    </source>
</evidence>
<dbReference type="HAMAP" id="MF_01416">
    <property type="entry name" value="ATP_synth_delta_bact"/>
    <property type="match status" value="1"/>
</dbReference>
<dbReference type="SUPFAM" id="SSF47928">
    <property type="entry name" value="N-terminal domain of the delta subunit of the F1F0-ATP synthase"/>
    <property type="match status" value="1"/>
</dbReference>
<dbReference type="PRINTS" id="PR00125">
    <property type="entry name" value="ATPASEDELTA"/>
</dbReference>
<dbReference type="Pfam" id="PF00213">
    <property type="entry name" value="OSCP"/>
    <property type="match status" value="1"/>
</dbReference>
<evidence type="ECO:0000256" key="2">
    <source>
        <dbReference type="ARBA" id="ARBA00022448"/>
    </source>
</evidence>
<evidence type="ECO:0000256" key="4">
    <source>
        <dbReference type="ARBA" id="ARBA00023065"/>
    </source>
</evidence>
<dbReference type="KEGG" id="nmv:NITMOv2_0296"/>
<dbReference type="Proteomes" id="UP000069205">
    <property type="component" value="Chromosome"/>
</dbReference>
<proteinExistence type="inferred from homology"/>
<dbReference type="GO" id="GO:0005886">
    <property type="term" value="C:plasma membrane"/>
    <property type="evidence" value="ECO:0007669"/>
    <property type="project" value="UniProtKB-SubCell"/>
</dbReference>
<dbReference type="AlphaFoldDB" id="A0A0K2G789"/>
<dbReference type="InterPro" id="IPR026015">
    <property type="entry name" value="ATP_synth_OSCP/delta_N_sf"/>
</dbReference>
<keyword evidence="7" id="KW-1003">Cell membrane</keyword>
<keyword evidence="2 7" id="KW-0813">Transport</keyword>
<keyword evidence="7" id="KW-0139">CF(1)</keyword>
<reference evidence="8 9" key="1">
    <citation type="journal article" date="2015" name="Proc. Natl. Acad. Sci. U.S.A.">
        <title>Expanded metabolic versatility of ubiquitous nitrite-oxidizing bacteria from the genus Nitrospira.</title>
        <authorList>
            <person name="Koch H."/>
            <person name="Lucker S."/>
            <person name="Albertsen M."/>
            <person name="Kitzinger K."/>
            <person name="Herbold C."/>
            <person name="Spieck E."/>
            <person name="Nielsen P.H."/>
            <person name="Wagner M."/>
            <person name="Daims H."/>
        </authorList>
    </citation>
    <scope>NUCLEOTIDE SEQUENCE [LARGE SCALE GENOMIC DNA]</scope>
    <source>
        <strain evidence="8 9">NSP M-1</strain>
    </source>
</reference>
<comment type="subcellular location">
    <subcellularLocation>
        <location evidence="7">Cell membrane</location>
        <topology evidence="7">Peripheral membrane protein</topology>
    </subcellularLocation>
    <subcellularLocation>
        <location evidence="1">Membrane</location>
    </subcellularLocation>
</comment>
<comment type="function">
    <text evidence="7">F(1)F(0) ATP synthase produces ATP from ADP in the presence of a proton or sodium gradient. F-type ATPases consist of two structural domains, F(1) containing the extramembraneous catalytic core and F(0) containing the membrane proton channel, linked together by a central stalk and a peripheral stalk. During catalysis, ATP synthesis in the catalytic domain of F(1) is coupled via a rotary mechanism of the central stalk subunits to proton translocation.</text>
</comment>
<evidence type="ECO:0000256" key="5">
    <source>
        <dbReference type="ARBA" id="ARBA00023136"/>
    </source>
</evidence>
<keyword evidence="8" id="KW-0378">Hydrolase</keyword>
<dbReference type="GO" id="GO:0016787">
    <property type="term" value="F:hydrolase activity"/>
    <property type="evidence" value="ECO:0007669"/>
    <property type="project" value="UniProtKB-KW"/>
</dbReference>
<dbReference type="PANTHER" id="PTHR11910">
    <property type="entry name" value="ATP SYNTHASE DELTA CHAIN"/>
    <property type="match status" value="1"/>
</dbReference>
<organism evidence="8 9">
    <name type="scientific">Nitrospira moscoviensis</name>
    <dbReference type="NCBI Taxonomy" id="42253"/>
    <lineage>
        <taxon>Bacteria</taxon>
        <taxon>Pseudomonadati</taxon>
        <taxon>Nitrospirota</taxon>
        <taxon>Nitrospiria</taxon>
        <taxon>Nitrospirales</taxon>
        <taxon>Nitrospiraceae</taxon>
        <taxon>Nitrospira</taxon>
    </lineage>
</organism>
<name>A0A0K2G789_NITMO</name>
<keyword evidence="4 7" id="KW-0406">Ion transport</keyword>
<dbReference type="EMBL" id="CP011801">
    <property type="protein sequence ID" value="ALA56734.1"/>
    <property type="molecule type" value="Genomic_DNA"/>
</dbReference>
<keyword evidence="5 7" id="KW-0472">Membrane</keyword>
<keyword evidence="9" id="KW-1185">Reference proteome</keyword>
<dbReference type="GO" id="GO:0046933">
    <property type="term" value="F:proton-transporting ATP synthase activity, rotational mechanism"/>
    <property type="evidence" value="ECO:0007669"/>
    <property type="project" value="UniProtKB-UniRule"/>
</dbReference>
<sequence length="198" mass="21689">MRPARKLPVCLKSKERIWTVIKTAVARRYAQALFELLDSAHIEATRSTLNGLSRALKESVSLRHVTASPAFGMEEKIGVLTALGDRLGCPPVGKVFLGQLVKKNRVGFLPDIAEAFAKLVNQSKGTQQVTVSSAAALPSSEQERIKTRLRETLKRDVDVTFQHDAGHLAGLQIHIGSIVVDSTVRGRLNSLRTTLTRD</sequence>
<accession>A0A0K2G789</accession>
<dbReference type="GO" id="GO:0045259">
    <property type="term" value="C:proton-transporting ATP synthase complex"/>
    <property type="evidence" value="ECO:0007669"/>
    <property type="project" value="UniProtKB-KW"/>
</dbReference>
<dbReference type="NCBIfam" id="TIGR01145">
    <property type="entry name" value="ATP_synt_delta"/>
    <property type="match status" value="1"/>
</dbReference>
<comment type="function">
    <text evidence="7">This protein is part of the stalk that links CF(0) to CF(1). It either transmits conformational changes from CF(0) to CF(1) or is implicated in proton conduction.</text>
</comment>
<keyword evidence="6 7" id="KW-0066">ATP synthesis</keyword>
<gene>
    <name evidence="7" type="primary">atpH</name>
    <name evidence="8" type="ORF">NITMOv2_0296</name>
</gene>
<dbReference type="STRING" id="42253.NITMOv2_0296"/>
<keyword evidence="3 7" id="KW-0375">Hydrogen ion transport</keyword>
<protein>
    <recommendedName>
        <fullName evidence="7">ATP synthase subunit delta</fullName>
    </recommendedName>
    <alternativeName>
        <fullName evidence="7">ATP synthase F(1) sector subunit delta</fullName>
    </alternativeName>
    <alternativeName>
        <fullName evidence="7">F-type ATPase subunit delta</fullName>
        <shortName evidence="7">F-ATPase subunit delta</shortName>
    </alternativeName>
</protein>